<dbReference type="GO" id="GO:0016020">
    <property type="term" value="C:membrane"/>
    <property type="evidence" value="ECO:0007669"/>
    <property type="project" value="UniProtKB-SubCell"/>
</dbReference>
<evidence type="ECO:0000256" key="4">
    <source>
        <dbReference type="ARBA" id="ARBA00023136"/>
    </source>
</evidence>
<dbReference type="EMBL" id="VSSQ01035268">
    <property type="protein sequence ID" value="MPM87454.1"/>
    <property type="molecule type" value="Genomic_DNA"/>
</dbReference>
<keyword evidence="4 5" id="KW-0472">Membrane</keyword>
<evidence type="ECO:0000256" key="1">
    <source>
        <dbReference type="ARBA" id="ARBA00004141"/>
    </source>
</evidence>
<organism evidence="6">
    <name type="scientific">bioreactor metagenome</name>
    <dbReference type="NCBI Taxonomy" id="1076179"/>
    <lineage>
        <taxon>unclassified sequences</taxon>
        <taxon>metagenomes</taxon>
        <taxon>ecological metagenomes</taxon>
    </lineage>
</organism>
<gene>
    <name evidence="6" type="ORF">SDC9_134550</name>
</gene>
<evidence type="ECO:0000313" key="6">
    <source>
        <dbReference type="EMBL" id="MPM87454.1"/>
    </source>
</evidence>
<evidence type="ECO:0000256" key="2">
    <source>
        <dbReference type="ARBA" id="ARBA00022692"/>
    </source>
</evidence>
<dbReference type="InterPro" id="IPR004254">
    <property type="entry name" value="AdipoR/HlyIII-related"/>
</dbReference>
<proteinExistence type="predicted"/>
<feature type="transmembrane region" description="Helical" evidence="5">
    <location>
        <begin position="73"/>
        <end position="92"/>
    </location>
</feature>
<protein>
    <recommendedName>
        <fullName evidence="7">Hemolysin-III related</fullName>
    </recommendedName>
</protein>
<evidence type="ECO:0000256" key="3">
    <source>
        <dbReference type="ARBA" id="ARBA00022989"/>
    </source>
</evidence>
<feature type="transmembrane region" description="Helical" evidence="5">
    <location>
        <begin position="42"/>
        <end position="61"/>
    </location>
</feature>
<evidence type="ECO:0000256" key="5">
    <source>
        <dbReference type="SAM" id="Phobius"/>
    </source>
</evidence>
<dbReference type="AlphaFoldDB" id="A0A645DDG6"/>
<feature type="transmembrane region" description="Helical" evidence="5">
    <location>
        <begin position="16"/>
        <end position="36"/>
    </location>
</feature>
<sequence length="93" mass="10516">MGVVLNCISIERFEKFFLAAYLGMGWCIVIAIVPLIRLLPAGGLAFLVTGGLAYTFGVYFYRKDTVKYMHSVWHLFVLAGALLHYFAVQFYVI</sequence>
<dbReference type="Pfam" id="PF03006">
    <property type="entry name" value="HlyIII"/>
    <property type="match status" value="1"/>
</dbReference>
<comment type="caution">
    <text evidence="6">The sequence shown here is derived from an EMBL/GenBank/DDBJ whole genome shotgun (WGS) entry which is preliminary data.</text>
</comment>
<keyword evidence="2 5" id="KW-0812">Transmembrane</keyword>
<keyword evidence="3 5" id="KW-1133">Transmembrane helix</keyword>
<accession>A0A645DDG6</accession>
<name>A0A645DDG6_9ZZZZ</name>
<evidence type="ECO:0008006" key="7">
    <source>
        <dbReference type="Google" id="ProtNLM"/>
    </source>
</evidence>
<comment type="subcellular location">
    <subcellularLocation>
        <location evidence="1">Membrane</location>
        <topology evidence="1">Multi-pass membrane protein</topology>
    </subcellularLocation>
</comment>
<reference evidence="6" key="1">
    <citation type="submission" date="2019-08" db="EMBL/GenBank/DDBJ databases">
        <authorList>
            <person name="Kucharzyk K."/>
            <person name="Murdoch R.W."/>
            <person name="Higgins S."/>
            <person name="Loffler F."/>
        </authorList>
    </citation>
    <scope>NUCLEOTIDE SEQUENCE</scope>
</reference>